<dbReference type="SUPFAM" id="SSF50249">
    <property type="entry name" value="Nucleic acid-binding proteins"/>
    <property type="match status" value="4"/>
</dbReference>
<dbReference type="HAMAP" id="MF_01895">
    <property type="entry name" value="RNase_R"/>
    <property type="match status" value="1"/>
</dbReference>
<evidence type="ECO:0000256" key="2">
    <source>
        <dbReference type="ARBA" id="ARBA00004496"/>
    </source>
</evidence>
<dbReference type="Pfam" id="PF17876">
    <property type="entry name" value="CSD2"/>
    <property type="match status" value="1"/>
</dbReference>
<accession>A0A1S1V6F0</accession>
<comment type="caution">
    <text evidence="11">The sequence shown here is derived from an EMBL/GenBank/DDBJ whole genome shotgun (WGS) entry which is preliminary data.</text>
</comment>
<dbReference type="EC" id="3.1.13.1" evidence="8"/>
<keyword evidence="5 8" id="KW-0378">Hydrolase</keyword>
<dbReference type="InterPro" id="IPR011805">
    <property type="entry name" value="RNase_R"/>
</dbReference>
<evidence type="ECO:0000256" key="9">
    <source>
        <dbReference type="SAM" id="Coils"/>
    </source>
</evidence>
<comment type="similarity">
    <text evidence="8">Belongs to the RNR ribonuclease family. RNase R subfamily.</text>
</comment>
<evidence type="ECO:0000256" key="8">
    <source>
        <dbReference type="HAMAP-Rule" id="MF_01895"/>
    </source>
</evidence>
<dbReference type="Pfam" id="PF00773">
    <property type="entry name" value="RNB"/>
    <property type="match status" value="1"/>
</dbReference>
<protein>
    <recommendedName>
        <fullName evidence="8">Ribonuclease R</fullName>
        <shortName evidence="8">RNase R</shortName>
        <ecNumber evidence="8">3.1.13.1</ecNumber>
    </recommendedName>
</protein>
<evidence type="ECO:0000256" key="4">
    <source>
        <dbReference type="ARBA" id="ARBA00022722"/>
    </source>
</evidence>
<dbReference type="AlphaFoldDB" id="A0A1S1V6F0"/>
<dbReference type="SMART" id="SM00357">
    <property type="entry name" value="CSP"/>
    <property type="match status" value="2"/>
</dbReference>
<dbReference type="NCBIfam" id="TIGR02063">
    <property type="entry name" value="RNase_R"/>
    <property type="match status" value="1"/>
</dbReference>
<reference evidence="11 12" key="1">
    <citation type="submission" date="2016-09" db="EMBL/GenBank/DDBJ databases">
        <title>Genome sequence of Eubacterium angustum.</title>
        <authorList>
            <person name="Poehlein A."/>
            <person name="Daniel R."/>
        </authorList>
    </citation>
    <scope>NUCLEOTIDE SEQUENCE [LARGE SCALE GENOMIC DNA]</scope>
    <source>
        <strain evidence="11 12">DSM 1989</strain>
    </source>
</reference>
<dbReference type="GO" id="GO:0006402">
    <property type="term" value="P:mRNA catabolic process"/>
    <property type="evidence" value="ECO:0007669"/>
    <property type="project" value="TreeGrafter"/>
</dbReference>
<evidence type="ECO:0000256" key="7">
    <source>
        <dbReference type="ARBA" id="ARBA00022884"/>
    </source>
</evidence>
<evidence type="ECO:0000313" key="12">
    <source>
        <dbReference type="Proteomes" id="UP000180254"/>
    </source>
</evidence>
<dbReference type="EMBL" id="MKIE01000004">
    <property type="protein sequence ID" value="OHW62208.1"/>
    <property type="molecule type" value="Genomic_DNA"/>
</dbReference>
<keyword evidence="7 8" id="KW-0694">RNA-binding</keyword>
<gene>
    <name evidence="8 11" type="primary">rnr</name>
    <name evidence="11" type="ORF">EUAN_12780</name>
</gene>
<dbReference type="Proteomes" id="UP000180254">
    <property type="component" value="Unassembled WGS sequence"/>
</dbReference>
<name>A0A1S1V6F0_9FIRM</name>
<dbReference type="InterPro" id="IPR004476">
    <property type="entry name" value="RNase_II/RNase_R"/>
</dbReference>
<dbReference type="PROSITE" id="PS50126">
    <property type="entry name" value="S1"/>
    <property type="match status" value="1"/>
</dbReference>
<keyword evidence="3 8" id="KW-0963">Cytoplasm</keyword>
<sequence length="713" mass="82350">MNIKDKIIEYMESEEYIPMKREEIAKRLQIGKEGKDELYKILSEMEAEGRIYRNRKDKYGIPHNMNLAVGKLIVNQRGYGFLVPDNKSEGVTDVFISPRDLNGAMNGDRVIAKITLSSGDGKKREGEIRKILKRANEKIVGVYEKSKSFGFVVPSDNRITEDIFIPKNDSMGAQDKQIVEVEITSWGDSRRSPEGRVIDILGNKGDAGIDIITIVKKYGLPEHFPEAVEHEAESITEEIPASEIKRRADFRDKMIFTIDGADAMDFDDGVSIEKLENGNYKLGVHIADVTYYVKENKPLDKEAIERGTSIYLVDRVIPMLPKKLSNGVCSLNPKVDRLALSVIMEIDKQGRVKSHEIVESVINSKERLIYEDVSDILEKDDTELKEKYSHILDDFYTMEELCKILMEKRRRRGSIDFDFPETKVILDEKGKPIEISEYERRIANRIIEEFMLVTNETVAEYMHWSQAPFLYRIHEDPDLDKIQEFSKFIYNFGYKFKGSQEVHPRELQELLGKIEGKKEEHLINTIMLRSLKKARYSAEIDSHFGLAAEYYTHFTSPIRRYPDLQIHRIIKWFINGELDEKKASKLKAKLPEIAELSSDAEKRADEAERETDDLKKAEFMLDKIGEEFDGVISGVISSGLFIELPNTVEGFVHVNTLKDDYYKYDERSYALMGERTKRMYRIGDEQRVRVTNVNIDSRQVDFIIVESSELDEE</sequence>
<dbReference type="PANTHER" id="PTHR23355:SF9">
    <property type="entry name" value="DIS3-LIKE EXONUCLEASE 2"/>
    <property type="match status" value="1"/>
</dbReference>
<dbReference type="GO" id="GO:0003723">
    <property type="term" value="F:RNA binding"/>
    <property type="evidence" value="ECO:0007669"/>
    <property type="project" value="UniProtKB-UniRule"/>
</dbReference>
<organism evidence="11 12">
    <name type="scientific">Andreesenia angusta</name>
    <dbReference type="NCBI Taxonomy" id="39480"/>
    <lineage>
        <taxon>Bacteria</taxon>
        <taxon>Bacillati</taxon>
        <taxon>Bacillota</taxon>
        <taxon>Tissierellia</taxon>
        <taxon>Tissierellales</taxon>
        <taxon>Gottschalkiaceae</taxon>
        <taxon>Andreesenia</taxon>
    </lineage>
</organism>
<dbReference type="Pfam" id="PF00575">
    <property type="entry name" value="S1"/>
    <property type="match status" value="1"/>
</dbReference>
<feature type="coiled-coil region" evidence="9">
    <location>
        <begin position="590"/>
        <end position="617"/>
    </location>
</feature>
<evidence type="ECO:0000256" key="6">
    <source>
        <dbReference type="ARBA" id="ARBA00022839"/>
    </source>
</evidence>
<dbReference type="Pfam" id="PF08206">
    <property type="entry name" value="OB_RNB"/>
    <property type="match status" value="1"/>
</dbReference>
<dbReference type="GO" id="GO:0008859">
    <property type="term" value="F:exoribonuclease II activity"/>
    <property type="evidence" value="ECO:0007669"/>
    <property type="project" value="UniProtKB-UniRule"/>
</dbReference>
<evidence type="ECO:0000256" key="3">
    <source>
        <dbReference type="ARBA" id="ARBA00022490"/>
    </source>
</evidence>
<dbReference type="SMART" id="SM00955">
    <property type="entry name" value="RNB"/>
    <property type="match status" value="1"/>
</dbReference>
<dbReference type="CDD" id="cd04471">
    <property type="entry name" value="S1_RNase_R"/>
    <property type="match status" value="1"/>
</dbReference>
<keyword evidence="4 8" id="KW-0540">Nuclease</keyword>
<dbReference type="InterPro" id="IPR050180">
    <property type="entry name" value="RNR_Ribonuclease"/>
</dbReference>
<dbReference type="PANTHER" id="PTHR23355">
    <property type="entry name" value="RIBONUCLEASE"/>
    <property type="match status" value="1"/>
</dbReference>
<dbReference type="InterPro" id="IPR040476">
    <property type="entry name" value="CSD2"/>
</dbReference>
<dbReference type="InterPro" id="IPR013223">
    <property type="entry name" value="RNase_B_OB_dom"/>
</dbReference>
<keyword evidence="9" id="KW-0175">Coiled coil</keyword>
<keyword evidence="6 8" id="KW-0269">Exonuclease</keyword>
<comment type="function">
    <text evidence="8">3'-5' exoribonuclease that releases 5'-nucleoside monophosphates and is involved in maturation of structured RNAs.</text>
</comment>
<dbReference type="InterPro" id="IPR011129">
    <property type="entry name" value="CSD"/>
</dbReference>
<evidence type="ECO:0000313" key="11">
    <source>
        <dbReference type="EMBL" id="OHW62208.1"/>
    </source>
</evidence>
<dbReference type="InterPro" id="IPR012340">
    <property type="entry name" value="NA-bd_OB-fold"/>
</dbReference>
<evidence type="ECO:0000259" key="10">
    <source>
        <dbReference type="PROSITE" id="PS50126"/>
    </source>
</evidence>
<dbReference type="InterPro" id="IPR001900">
    <property type="entry name" value="RNase_II/R"/>
</dbReference>
<dbReference type="SMART" id="SM00316">
    <property type="entry name" value="S1"/>
    <property type="match status" value="1"/>
</dbReference>
<comment type="subcellular location">
    <subcellularLocation>
        <location evidence="2 8">Cytoplasm</location>
    </subcellularLocation>
</comment>
<dbReference type="InterPro" id="IPR003029">
    <property type="entry name" value="S1_domain"/>
</dbReference>
<dbReference type="RefSeq" id="WP_071062824.1">
    <property type="nucleotide sequence ID" value="NZ_MKIE01000004.1"/>
</dbReference>
<keyword evidence="12" id="KW-1185">Reference proteome</keyword>
<evidence type="ECO:0000256" key="1">
    <source>
        <dbReference type="ARBA" id="ARBA00001849"/>
    </source>
</evidence>
<dbReference type="NCBIfam" id="TIGR00358">
    <property type="entry name" value="3_prime_RNase"/>
    <property type="match status" value="1"/>
</dbReference>
<dbReference type="PROSITE" id="PS01175">
    <property type="entry name" value="RIBONUCLEASE_II"/>
    <property type="match status" value="1"/>
</dbReference>
<dbReference type="Gene3D" id="2.40.50.140">
    <property type="entry name" value="Nucleic acid-binding proteins"/>
    <property type="match status" value="3"/>
</dbReference>
<evidence type="ECO:0000256" key="5">
    <source>
        <dbReference type="ARBA" id="ARBA00022801"/>
    </source>
</evidence>
<dbReference type="OrthoDB" id="9764149at2"/>
<dbReference type="STRING" id="39480.EUAN_12780"/>
<dbReference type="GO" id="GO:0005829">
    <property type="term" value="C:cytosol"/>
    <property type="evidence" value="ECO:0007669"/>
    <property type="project" value="TreeGrafter"/>
</dbReference>
<feature type="domain" description="S1 motif" evidence="10">
    <location>
        <begin position="625"/>
        <end position="705"/>
    </location>
</feature>
<dbReference type="InterPro" id="IPR022966">
    <property type="entry name" value="RNase_II/R_CS"/>
</dbReference>
<proteinExistence type="inferred from homology"/>
<comment type="catalytic activity">
    <reaction evidence="1 8">
        <text>Exonucleolytic cleavage in the 3'- to 5'-direction to yield nucleoside 5'-phosphates.</text>
        <dbReference type="EC" id="3.1.13.1"/>
    </reaction>
</comment>